<dbReference type="Pfam" id="PF03098">
    <property type="entry name" value="An_peroxidase"/>
    <property type="match status" value="1"/>
</dbReference>
<sequence length="654" mass="73891">MGKLSFRKSRACEKDPLLGPSFESKPKWYRSRTVWLLLLFVAFFVGIAVFKLHELLNKSIENKLQATRLMSIATVNEEYLQKCAPQVTCDPNSKYRTINGSCNNVQNPTWGASMTPFYRYMDPVFSDGISKFRVQSDGSPLPNARTLTLTLFQNTSRVCDHKNNELLVPWGQFITHDVAFSPVNSVNSSFPDSLNHCLDVNPPADCEAIIKLFPDDPTYKNYNMTILKFMRLVTSANYSCPLAPVTVLDQNTHFIDASNVYGSNDKLANELRMYNGGKLKSNKIKNEEYCPQDPSKLPKNGNAGVIAFVAGDVNVNQNVAVGLFQNMYLRFHNYIAKKLQELHPTWADETVYQETRRIVGATVQIITYEQFLPIVLGEQYMQDYGLTNPTNYDPTLIVSVAQEFTSGAFRLLHNIVPAQLNFVSSNYTIYEVEEPSKLFLRPDSLIGNVDGLLRGLMETPGRESQSSYNDLITNIVIQLPSDSKTTNVTGFDLLSYDIQRGRDVGLPPYNKMRKLCGLSEAESFDDLSNHIPSEKIDLLKTFYSTVDDVDYYVGILLENKHNGSMVGPTGSCVIADSFYRFRNGDRFFYDVQNQPGSFTTDQINALRNITLSHIICVTSHLEHVQTDTFSLVDHIRLMKLKPSCDTYKIDLAAW</sequence>
<keyword evidence="6 7" id="KW-0408">Iron</keyword>
<dbReference type="Gene3D" id="1.10.640.10">
    <property type="entry name" value="Haem peroxidase domain superfamily, animal type"/>
    <property type="match status" value="1"/>
</dbReference>
<dbReference type="FunFam" id="1.10.640.10:FF:000003">
    <property type="entry name" value="chorion peroxidase"/>
    <property type="match status" value="1"/>
</dbReference>
<keyword evidence="7" id="KW-0479">Metal-binding</keyword>
<evidence type="ECO:0000313" key="9">
    <source>
        <dbReference type="EMBL" id="VVC34718.1"/>
    </source>
</evidence>
<comment type="subcellular location">
    <subcellularLocation>
        <location evidence="1">Secreted</location>
    </subcellularLocation>
</comment>
<dbReference type="GO" id="GO:0005576">
    <property type="term" value="C:extracellular region"/>
    <property type="evidence" value="ECO:0007669"/>
    <property type="project" value="UniProtKB-SubCell"/>
</dbReference>
<dbReference type="Proteomes" id="UP000325440">
    <property type="component" value="Unassembled WGS sequence"/>
</dbReference>
<evidence type="ECO:0000256" key="2">
    <source>
        <dbReference type="ARBA" id="ARBA00022525"/>
    </source>
</evidence>
<evidence type="ECO:0000256" key="4">
    <source>
        <dbReference type="ARBA" id="ARBA00022617"/>
    </source>
</evidence>
<feature type="transmembrane region" description="Helical" evidence="8">
    <location>
        <begin position="34"/>
        <end position="53"/>
    </location>
</feature>
<keyword evidence="5" id="KW-0732">Signal</keyword>
<name>A0A5E4MR00_9HEMI</name>
<dbReference type="GO" id="GO:0020037">
    <property type="term" value="F:heme binding"/>
    <property type="evidence" value="ECO:0007669"/>
    <property type="project" value="InterPro"/>
</dbReference>
<evidence type="ECO:0000256" key="6">
    <source>
        <dbReference type="ARBA" id="ARBA00023004"/>
    </source>
</evidence>
<keyword evidence="8" id="KW-0472">Membrane</keyword>
<evidence type="ECO:0000256" key="3">
    <source>
        <dbReference type="ARBA" id="ARBA00022559"/>
    </source>
</evidence>
<dbReference type="PROSITE" id="PS50292">
    <property type="entry name" value="PEROXIDASE_3"/>
    <property type="match status" value="1"/>
</dbReference>
<dbReference type="PRINTS" id="PR00457">
    <property type="entry name" value="ANPEROXIDASE"/>
</dbReference>
<evidence type="ECO:0000256" key="8">
    <source>
        <dbReference type="SAM" id="Phobius"/>
    </source>
</evidence>
<reference evidence="9 10" key="1">
    <citation type="submission" date="2019-08" db="EMBL/GenBank/DDBJ databases">
        <authorList>
            <person name="Alioto T."/>
            <person name="Alioto T."/>
            <person name="Gomez Garrido J."/>
        </authorList>
    </citation>
    <scope>NUCLEOTIDE SEQUENCE [LARGE SCALE GENOMIC DNA]</scope>
</reference>
<dbReference type="EMBL" id="CABPRJ010001010">
    <property type="protein sequence ID" value="VVC34718.1"/>
    <property type="molecule type" value="Genomic_DNA"/>
</dbReference>
<keyword evidence="3 9" id="KW-0575">Peroxidase</keyword>
<dbReference type="GO" id="GO:0046872">
    <property type="term" value="F:metal ion binding"/>
    <property type="evidence" value="ECO:0007669"/>
    <property type="project" value="UniProtKB-KW"/>
</dbReference>
<evidence type="ECO:0000256" key="5">
    <source>
        <dbReference type="ARBA" id="ARBA00022729"/>
    </source>
</evidence>
<dbReference type="GO" id="GO:0006979">
    <property type="term" value="P:response to oxidative stress"/>
    <property type="evidence" value="ECO:0007669"/>
    <property type="project" value="InterPro"/>
</dbReference>
<keyword evidence="2" id="KW-0964">Secreted</keyword>
<evidence type="ECO:0000313" key="10">
    <source>
        <dbReference type="Proteomes" id="UP000325440"/>
    </source>
</evidence>
<keyword evidence="10" id="KW-1185">Reference proteome</keyword>
<dbReference type="PANTHER" id="PTHR11475:SF134">
    <property type="entry name" value="LD42267P"/>
    <property type="match status" value="1"/>
</dbReference>
<keyword evidence="8" id="KW-0812">Transmembrane</keyword>
<dbReference type="InterPro" id="IPR037120">
    <property type="entry name" value="Haem_peroxidase_sf_animal"/>
</dbReference>
<dbReference type="PANTHER" id="PTHR11475">
    <property type="entry name" value="OXIDASE/PEROXIDASE"/>
    <property type="match status" value="1"/>
</dbReference>
<evidence type="ECO:0000256" key="1">
    <source>
        <dbReference type="ARBA" id="ARBA00004613"/>
    </source>
</evidence>
<dbReference type="AlphaFoldDB" id="A0A5E4MR00"/>
<gene>
    <name evidence="9" type="ORF">CINCED_3A019586</name>
</gene>
<dbReference type="OrthoDB" id="823504at2759"/>
<proteinExistence type="predicted"/>
<feature type="binding site" description="axial binding residue" evidence="7">
    <location>
        <position position="413"/>
    </location>
    <ligand>
        <name>heme b</name>
        <dbReference type="ChEBI" id="CHEBI:60344"/>
    </ligand>
    <ligandPart>
        <name>Fe</name>
        <dbReference type="ChEBI" id="CHEBI:18248"/>
    </ligandPart>
</feature>
<dbReference type="GO" id="GO:0022412">
    <property type="term" value="P:cellular process involved in reproduction in multicellular organism"/>
    <property type="evidence" value="ECO:0007669"/>
    <property type="project" value="UniProtKB-ARBA"/>
</dbReference>
<dbReference type="SUPFAM" id="SSF48113">
    <property type="entry name" value="Heme-dependent peroxidases"/>
    <property type="match status" value="1"/>
</dbReference>
<dbReference type="CDD" id="cd09823">
    <property type="entry name" value="peroxinectin_like"/>
    <property type="match status" value="1"/>
</dbReference>
<dbReference type="InterPro" id="IPR019791">
    <property type="entry name" value="Haem_peroxidase_animal"/>
</dbReference>
<keyword evidence="3 9" id="KW-0560">Oxidoreductase</keyword>
<protein>
    <submittedName>
        <fullName evidence="9">Haem peroxidase,Haem peroxidase, animal type</fullName>
    </submittedName>
</protein>
<dbReference type="InterPro" id="IPR010255">
    <property type="entry name" value="Haem_peroxidase_sf"/>
</dbReference>
<dbReference type="GO" id="GO:0004601">
    <property type="term" value="F:peroxidase activity"/>
    <property type="evidence" value="ECO:0007669"/>
    <property type="project" value="UniProtKB-KW"/>
</dbReference>
<accession>A0A5E4MR00</accession>
<keyword evidence="8" id="KW-1133">Transmembrane helix</keyword>
<evidence type="ECO:0000256" key="7">
    <source>
        <dbReference type="PIRSR" id="PIRSR619791-2"/>
    </source>
</evidence>
<organism evidence="9 10">
    <name type="scientific">Cinara cedri</name>
    <dbReference type="NCBI Taxonomy" id="506608"/>
    <lineage>
        <taxon>Eukaryota</taxon>
        <taxon>Metazoa</taxon>
        <taxon>Ecdysozoa</taxon>
        <taxon>Arthropoda</taxon>
        <taxon>Hexapoda</taxon>
        <taxon>Insecta</taxon>
        <taxon>Pterygota</taxon>
        <taxon>Neoptera</taxon>
        <taxon>Paraneoptera</taxon>
        <taxon>Hemiptera</taxon>
        <taxon>Sternorrhyncha</taxon>
        <taxon>Aphidomorpha</taxon>
        <taxon>Aphidoidea</taxon>
        <taxon>Aphididae</taxon>
        <taxon>Lachninae</taxon>
        <taxon>Cinara</taxon>
    </lineage>
</organism>
<keyword evidence="4 7" id="KW-0349">Heme</keyword>